<organism evidence="1 2">
    <name type="scientific">Ricinus communis</name>
    <name type="common">Castor bean</name>
    <dbReference type="NCBI Taxonomy" id="3988"/>
    <lineage>
        <taxon>Eukaryota</taxon>
        <taxon>Viridiplantae</taxon>
        <taxon>Streptophyta</taxon>
        <taxon>Embryophyta</taxon>
        <taxon>Tracheophyta</taxon>
        <taxon>Spermatophyta</taxon>
        <taxon>Magnoliopsida</taxon>
        <taxon>eudicotyledons</taxon>
        <taxon>Gunneridae</taxon>
        <taxon>Pentapetalae</taxon>
        <taxon>rosids</taxon>
        <taxon>fabids</taxon>
        <taxon>Malpighiales</taxon>
        <taxon>Euphorbiaceae</taxon>
        <taxon>Acalyphoideae</taxon>
        <taxon>Acalypheae</taxon>
        <taxon>Ricinus</taxon>
    </lineage>
</organism>
<keyword evidence="2" id="KW-1185">Reference proteome</keyword>
<accession>B9RXZ1</accession>
<gene>
    <name evidence="1" type="ORF">RCOM_1304830</name>
</gene>
<dbReference type="EMBL" id="EQ973829">
    <property type="protein sequence ID" value="EEF43752.1"/>
    <property type="molecule type" value="Genomic_DNA"/>
</dbReference>
<dbReference type="AlphaFoldDB" id="B9RXZ1"/>
<dbReference type="Proteomes" id="UP000008311">
    <property type="component" value="Unassembled WGS sequence"/>
</dbReference>
<dbReference type="InParanoid" id="B9RXZ1"/>
<name>B9RXZ1_RICCO</name>
<protein>
    <submittedName>
        <fullName evidence="1">Uncharacterized protein</fullName>
    </submittedName>
</protein>
<evidence type="ECO:0000313" key="2">
    <source>
        <dbReference type="Proteomes" id="UP000008311"/>
    </source>
</evidence>
<proteinExistence type="predicted"/>
<sequence>MVSKDAFVYIKARTGNKLFDGLPQSLKDWKDRYFRISHSTLFSSFVRFRYKPHAFSLPKLSSTEEPDAARLSKLLEDHPPFNTNFYLAKAYGDLAPPNMRVSDYNKILQAKKKTIASKKPSARQATPPSLKLDPVIKDKHPFQMIFVREKENPQIIDDSEVDRPLPSKKQKGNVVALEEVEKALAWHCLDPRTFLKDKYGYAPTVQTLPLAEEIARLITLPQDLAKWRAIHPYDLHQHQILRM</sequence>
<evidence type="ECO:0000313" key="1">
    <source>
        <dbReference type="EMBL" id="EEF43752.1"/>
    </source>
</evidence>
<reference evidence="2" key="1">
    <citation type="journal article" date="2010" name="Nat. Biotechnol.">
        <title>Draft genome sequence of the oilseed species Ricinus communis.</title>
        <authorList>
            <person name="Chan A.P."/>
            <person name="Crabtree J."/>
            <person name="Zhao Q."/>
            <person name="Lorenzi H."/>
            <person name="Orvis J."/>
            <person name="Puiu D."/>
            <person name="Melake-Berhan A."/>
            <person name="Jones K.M."/>
            <person name="Redman J."/>
            <person name="Chen G."/>
            <person name="Cahoon E.B."/>
            <person name="Gedil M."/>
            <person name="Stanke M."/>
            <person name="Haas B.J."/>
            <person name="Wortman J.R."/>
            <person name="Fraser-Liggett C.M."/>
            <person name="Ravel J."/>
            <person name="Rabinowicz P.D."/>
        </authorList>
    </citation>
    <scope>NUCLEOTIDE SEQUENCE [LARGE SCALE GENOMIC DNA]</scope>
    <source>
        <strain evidence="2">cv. Hale</strain>
    </source>
</reference>